<dbReference type="EMBL" id="QZBM01000021">
    <property type="protein sequence ID" value="THZ30538.1"/>
    <property type="molecule type" value="Genomic_DNA"/>
</dbReference>
<gene>
    <name evidence="2" type="ORF">D6C91_01137</name>
</gene>
<proteinExistence type="predicted"/>
<comment type="caution">
    <text evidence="2">The sequence shown here is derived from an EMBL/GenBank/DDBJ whole genome shotgun (WGS) entry which is preliminary data.</text>
</comment>
<reference evidence="2 3" key="1">
    <citation type="submission" date="2018-10" db="EMBL/GenBank/DDBJ databases">
        <title>Fifty Aureobasidium pullulans genomes reveal a recombining polyextremotolerant generalist.</title>
        <authorList>
            <person name="Gostincar C."/>
            <person name="Turk M."/>
            <person name="Zajc J."/>
            <person name="Gunde-Cimerman N."/>
        </authorList>
    </citation>
    <scope>NUCLEOTIDE SEQUENCE [LARGE SCALE GENOMIC DNA]</scope>
    <source>
        <strain evidence="2 3">EXF-3863</strain>
    </source>
</reference>
<evidence type="ECO:0000256" key="1">
    <source>
        <dbReference type="SAM" id="MobiDB-lite"/>
    </source>
</evidence>
<protein>
    <recommendedName>
        <fullName evidence="4">Protein kinase domain-containing protein</fullName>
    </recommendedName>
</protein>
<dbReference type="Proteomes" id="UP000308005">
    <property type="component" value="Unassembled WGS sequence"/>
</dbReference>
<feature type="region of interest" description="Disordered" evidence="1">
    <location>
        <begin position="301"/>
        <end position="323"/>
    </location>
</feature>
<evidence type="ECO:0008006" key="4">
    <source>
        <dbReference type="Google" id="ProtNLM"/>
    </source>
</evidence>
<evidence type="ECO:0000313" key="3">
    <source>
        <dbReference type="Proteomes" id="UP000308005"/>
    </source>
</evidence>
<evidence type="ECO:0000313" key="2">
    <source>
        <dbReference type="EMBL" id="THZ30538.1"/>
    </source>
</evidence>
<dbReference type="AlphaFoldDB" id="A0A4S9U0L1"/>
<feature type="compositionally biased region" description="Acidic residues" evidence="1">
    <location>
        <begin position="303"/>
        <end position="315"/>
    </location>
</feature>
<accession>A0A4S9U0L1</accession>
<organism evidence="2 3">
    <name type="scientific">Aureobasidium pullulans</name>
    <name type="common">Black yeast</name>
    <name type="synonym">Pullularia pullulans</name>
    <dbReference type="NCBI Taxonomy" id="5580"/>
    <lineage>
        <taxon>Eukaryota</taxon>
        <taxon>Fungi</taxon>
        <taxon>Dikarya</taxon>
        <taxon>Ascomycota</taxon>
        <taxon>Pezizomycotina</taxon>
        <taxon>Dothideomycetes</taxon>
        <taxon>Dothideomycetidae</taxon>
        <taxon>Dothideales</taxon>
        <taxon>Saccotheciaceae</taxon>
        <taxon>Aureobasidium</taxon>
    </lineage>
</organism>
<name>A0A4S9U0L1_AURPU</name>
<sequence>MADLNDAHNTSLSTASTQEGKRVKIVHLSGPIRIILETDEPMEVETVTREQLELDGTERASPANNDKDFRVVCLSGPIKIHLPVDQLGAFRTVSSEELCDNNEGQGTLFTPIDKNKPSATEFDCNNPDDTLSPFCPYIPGNEILLKASETGRPIRAKILKYFPATLSCCMVIRFLDPPIFNNTSECVLKLFDRRFSTQQREEREPWSPELENKYQKFVRCGDAEELFSYWNAEKENFDEWSSAYVRNSRRWSAVKWETYLHWMSTTMYKVEKKAYEHMTDLQGEAVPKMLGEVVLDQAPVVPEGEDDPERMEEDSASISSIDPDEHPEVVSISGLLLQHIEGFHMTDVHEHLPYEHWQSTVDSAIEVLHRIQACGILNRDINTRSFIVNPLTRKVMMIDYGLVGFREDCEDEQTWDMVQANQDEEGAVGQVMRAMLKGKGDGGKGIVYKPSERAWRLLYRFGSEEGEMEGGTEEEEDEYVEKHKDFVFDK</sequence>